<proteinExistence type="predicted"/>
<protein>
    <submittedName>
        <fullName evidence="1">Uncharacterized protein</fullName>
    </submittedName>
</protein>
<keyword evidence="2" id="KW-1185">Reference proteome</keyword>
<name>U7UEX7_9FIRM</name>
<comment type="caution">
    <text evidence="1">The sequence shown here is derived from an EMBL/GenBank/DDBJ whole genome shotgun (WGS) entry which is preliminary data.</text>
</comment>
<organism evidence="1 2">
    <name type="scientific">Megasphaera vaginalis</name>
    <name type="common">ex Srinivasan et al. 2021</name>
    <dbReference type="NCBI Taxonomy" id="1111454"/>
    <lineage>
        <taxon>Bacteria</taxon>
        <taxon>Bacillati</taxon>
        <taxon>Bacillota</taxon>
        <taxon>Negativicutes</taxon>
        <taxon>Veillonellales</taxon>
        <taxon>Veillonellaceae</taxon>
        <taxon>Megasphaera</taxon>
    </lineage>
</organism>
<accession>U7UEX7</accession>
<dbReference type="Proteomes" id="UP000017090">
    <property type="component" value="Unassembled WGS sequence"/>
</dbReference>
<gene>
    <name evidence="1" type="ORF">HMPREF1250_0653</name>
</gene>
<sequence length="64" mass="7435">MLPVGKTRLWDFIGKVMPQVIMNELRIKMRSRSAVFLAVYNDQRILGLKRNYSCTISSKMSGRE</sequence>
<dbReference type="EMBL" id="AWXA01000048">
    <property type="protein sequence ID" value="ERT57987.1"/>
    <property type="molecule type" value="Genomic_DNA"/>
</dbReference>
<dbReference type="AlphaFoldDB" id="U7UEX7"/>
<evidence type="ECO:0000313" key="1">
    <source>
        <dbReference type="EMBL" id="ERT57987.1"/>
    </source>
</evidence>
<dbReference type="PATRIC" id="fig|1111454.3.peg.1771"/>
<reference evidence="1 2" key="1">
    <citation type="submission" date="2013-09" db="EMBL/GenBank/DDBJ databases">
        <authorList>
            <person name="Durkin A.S."/>
            <person name="Haft D.R."/>
            <person name="McCorrison J."/>
            <person name="Torralba M."/>
            <person name="Gillis M."/>
            <person name="Haft D.H."/>
            <person name="Methe B."/>
            <person name="Sutton G."/>
            <person name="Nelson K.E."/>
        </authorList>
    </citation>
    <scope>NUCLEOTIDE SEQUENCE [LARGE SCALE GENOMIC DNA]</scope>
    <source>
        <strain evidence="1 2">BV3C16-1</strain>
    </source>
</reference>
<dbReference type="STRING" id="1111454.HMPREF1250_0653"/>
<evidence type="ECO:0000313" key="2">
    <source>
        <dbReference type="Proteomes" id="UP000017090"/>
    </source>
</evidence>